<sequence length="445" mass="49698">MSDKISYTLTGRQISDLGILWKEDLTPLSPLDFQSNYPEGKNYPDYFLKEGICDESGSVGDSFKEILEVFALPTSYVNIVFLSDTKENNISKYYSDSLSRSITMLEGEDDSFAVGASLKTSWITSAYGLDTGANEIEIKPLAIELNIKEAVVFLALCDLERELFLVSKIPDYSNDKFLSGFGKEAIKKVFSDVIEIPGYSLFSEVFRILMTDDAFKSDVSDEALNSLSKKGIIRDMGNSYHLNPLYRESVVKYLVPDVALDITHLKTVENDRVLEKRISGIVSKDSFYSVMKSSDYPEKVSLFWLKRSDAFLLTDGLLKNPKTDPESLFKADLQKSDNSDAESKFENVVEAKEDIGIKDETEAAEVLKVEESKEFKDTNDSTEVLEAEDDIKATEAVVVLDDQKSGQFQTSEKKESGKKKNFCPECGSPLKEGAKFCSECGNKIA</sequence>
<evidence type="ECO:0000259" key="2">
    <source>
        <dbReference type="Pfam" id="PF13240"/>
    </source>
</evidence>
<feature type="domain" description="Zinc-ribbon" evidence="2">
    <location>
        <begin position="422"/>
        <end position="443"/>
    </location>
</feature>
<reference evidence="3" key="1">
    <citation type="submission" date="2022-01" db="EMBL/GenBank/DDBJ databases">
        <title>Complete genome of Methanomicrobium antiquum DSM 21220.</title>
        <authorList>
            <person name="Chen S.-C."/>
            <person name="You Y.-T."/>
            <person name="Zhou Y.-Z."/>
            <person name="Lai M.-C."/>
        </authorList>
    </citation>
    <scope>NUCLEOTIDE SEQUENCE</scope>
    <source>
        <strain evidence="3">DSM 21220</strain>
    </source>
</reference>
<dbReference type="Pfam" id="PF13240">
    <property type="entry name" value="Zn_Ribbon_1"/>
    <property type="match status" value="1"/>
</dbReference>
<evidence type="ECO:0000313" key="4">
    <source>
        <dbReference type="Proteomes" id="UP001218895"/>
    </source>
</evidence>
<evidence type="ECO:0000256" key="1">
    <source>
        <dbReference type="SAM" id="MobiDB-lite"/>
    </source>
</evidence>
<gene>
    <name evidence="3" type="ORF">L1994_03660</name>
</gene>
<protein>
    <submittedName>
        <fullName evidence="3">Zinc ribbon domain-containing protein</fullName>
    </submittedName>
</protein>
<organism evidence="3 4">
    <name type="scientific">Methanomicrobium antiquum</name>
    <dbReference type="NCBI Taxonomy" id="487686"/>
    <lineage>
        <taxon>Archaea</taxon>
        <taxon>Methanobacteriati</taxon>
        <taxon>Methanobacteriota</taxon>
        <taxon>Stenosarchaea group</taxon>
        <taxon>Methanomicrobia</taxon>
        <taxon>Methanomicrobiales</taxon>
        <taxon>Methanomicrobiaceae</taxon>
        <taxon>Methanomicrobium</taxon>
    </lineage>
</organism>
<dbReference type="GeneID" id="79949464"/>
<feature type="region of interest" description="Disordered" evidence="1">
    <location>
        <begin position="404"/>
        <end position="431"/>
    </location>
</feature>
<evidence type="ECO:0000313" key="3">
    <source>
        <dbReference type="EMBL" id="WFN37496.1"/>
    </source>
</evidence>
<dbReference type="Proteomes" id="UP001218895">
    <property type="component" value="Chromosome"/>
</dbReference>
<dbReference type="AlphaFoldDB" id="A0AAF0JNK1"/>
<dbReference type="KEGG" id="manq:L1994_03660"/>
<proteinExistence type="predicted"/>
<dbReference type="InterPro" id="IPR026870">
    <property type="entry name" value="Zinc_ribbon_dom"/>
</dbReference>
<accession>A0AAF0JNK1</accession>
<name>A0AAF0JNK1_9EURY</name>
<keyword evidence="4" id="KW-1185">Reference proteome</keyword>
<dbReference type="EMBL" id="CP091092">
    <property type="protein sequence ID" value="WFN37496.1"/>
    <property type="molecule type" value="Genomic_DNA"/>
</dbReference>
<dbReference type="RefSeq" id="WP_278100337.1">
    <property type="nucleotide sequence ID" value="NZ_CP091092.1"/>
</dbReference>